<sequence>MSLDGLHHALAAVHAGLGDARAQLTSATRLLEQSRRAMWDAQLAHAGGEPWLPKQLDVALDELERQRGTLSDAGELLDAYQARL</sequence>
<accession>A0ABW2C611</accession>
<dbReference type="RefSeq" id="WP_345393578.1">
    <property type="nucleotide sequence ID" value="NZ_BAABLA010000020.1"/>
</dbReference>
<proteinExistence type="predicted"/>
<keyword evidence="2" id="KW-1185">Reference proteome</keyword>
<dbReference type="EMBL" id="JBHSXX010000001">
    <property type="protein sequence ID" value="MFC6870761.1"/>
    <property type="molecule type" value="Genomic_DNA"/>
</dbReference>
<name>A0ABW2C611_9PSEU</name>
<gene>
    <name evidence="1" type="ORF">ACFQGD_26885</name>
</gene>
<evidence type="ECO:0000313" key="1">
    <source>
        <dbReference type="EMBL" id="MFC6870761.1"/>
    </source>
</evidence>
<evidence type="ECO:0000313" key="2">
    <source>
        <dbReference type="Proteomes" id="UP001596337"/>
    </source>
</evidence>
<comment type="caution">
    <text evidence="1">The sequence shown here is derived from an EMBL/GenBank/DDBJ whole genome shotgun (WGS) entry which is preliminary data.</text>
</comment>
<dbReference type="Proteomes" id="UP001596337">
    <property type="component" value="Unassembled WGS sequence"/>
</dbReference>
<reference evidence="2" key="1">
    <citation type="journal article" date="2019" name="Int. J. Syst. Evol. Microbiol.">
        <title>The Global Catalogue of Microorganisms (GCM) 10K type strain sequencing project: providing services to taxonomists for standard genome sequencing and annotation.</title>
        <authorList>
            <consortium name="The Broad Institute Genomics Platform"/>
            <consortium name="The Broad Institute Genome Sequencing Center for Infectious Disease"/>
            <person name="Wu L."/>
            <person name="Ma J."/>
        </authorList>
    </citation>
    <scope>NUCLEOTIDE SEQUENCE [LARGE SCALE GENOMIC DNA]</scope>
    <source>
        <strain evidence="2">KCTC 32255</strain>
    </source>
</reference>
<protein>
    <submittedName>
        <fullName evidence="1">Uncharacterized protein</fullName>
    </submittedName>
</protein>
<organism evidence="1 2">
    <name type="scientific">Haloechinothrix salitolerans</name>
    <dbReference type="NCBI Taxonomy" id="926830"/>
    <lineage>
        <taxon>Bacteria</taxon>
        <taxon>Bacillati</taxon>
        <taxon>Actinomycetota</taxon>
        <taxon>Actinomycetes</taxon>
        <taxon>Pseudonocardiales</taxon>
        <taxon>Pseudonocardiaceae</taxon>
        <taxon>Haloechinothrix</taxon>
    </lineage>
</organism>